<feature type="region of interest" description="Disordered" evidence="1">
    <location>
        <begin position="1"/>
        <end position="44"/>
    </location>
</feature>
<name>A0ABD3QBZ2_9STRA</name>
<evidence type="ECO:0000313" key="3">
    <source>
        <dbReference type="Proteomes" id="UP001516023"/>
    </source>
</evidence>
<evidence type="ECO:0000313" key="2">
    <source>
        <dbReference type="EMBL" id="KAL3797429.1"/>
    </source>
</evidence>
<accession>A0ABD3QBZ2</accession>
<organism evidence="2 3">
    <name type="scientific">Cyclotella cryptica</name>
    <dbReference type="NCBI Taxonomy" id="29204"/>
    <lineage>
        <taxon>Eukaryota</taxon>
        <taxon>Sar</taxon>
        <taxon>Stramenopiles</taxon>
        <taxon>Ochrophyta</taxon>
        <taxon>Bacillariophyta</taxon>
        <taxon>Coscinodiscophyceae</taxon>
        <taxon>Thalassiosirophycidae</taxon>
        <taxon>Stephanodiscales</taxon>
        <taxon>Stephanodiscaceae</taxon>
        <taxon>Cyclotella</taxon>
    </lineage>
</organism>
<sequence length="190" mass="21666">MAPLPLLPRPATQTPPTRLRRPQRITASLSNSNNNSENDQDNLRSIYVPPYGTIRPSIVILSAQRRRDYAVYDDEYSDVEEDSMGGNYWVNPSRSLDRFPSPAVEAVRRRRRSGGGRKPEEKRSFNGFRQGGEVTVSGGRAGAPRTETSGDWWETTRMDGDYDEDEYYDDDDDYEEDQYGEYGMPPPTEV</sequence>
<gene>
    <name evidence="2" type="ORF">HJC23_010555</name>
</gene>
<feature type="region of interest" description="Disordered" evidence="1">
    <location>
        <begin position="103"/>
        <end position="190"/>
    </location>
</feature>
<feature type="compositionally biased region" description="Low complexity" evidence="1">
    <location>
        <begin position="28"/>
        <end position="37"/>
    </location>
</feature>
<dbReference type="Proteomes" id="UP001516023">
    <property type="component" value="Unassembled WGS sequence"/>
</dbReference>
<reference evidence="2 3" key="1">
    <citation type="journal article" date="2020" name="G3 (Bethesda)">
        <title>Improved Reference Genome for Cyclotella cryptica CCMP332, a Model for Cell Wall Morphogenesis, Salinity Adaptation, and Lipid Production in Diatoms (Bacillariophyta).</title>
        <authorList>
            <person name="Roberts W.R."/>
            <person name="Downey K.M."/>
            <person name="Ruck E.C."/>
            <person name="Traller J.C."/>
            <person name="Alverson A.J."/>
        </authorList>
    </citation>
    <scope>NUCLEOTIDE SEQUENCE [LARGE SCALE GENOMIC DNA]</scope>
    <source>
        <strain evidence="2 3">CCMP332</strain>
    </source>
</reference>
<protein>
    <submittedName>
        <fullName evidence="2">Uncharacterized protein</fullName>
    </submittedName>
</protein>
<keyword evidence="3" id="KW-1185">Reference proteome</keyword>
<feature type="compositionally biased region" description="Acidic residues" evidence="1">
    <location>
        <begin position="161"/>
        <end position="179"/>
    </location>
</feature>
<evidence type="ECO:0000256" key="1">
    <source>
        <dbReference type="SAM" id="MobiDB-lite"/>
    </source>
</evidence>
<dbReference type="AlphaFoldDB" id="A0ABD3QBZ2"/>
<dbReference type="EMBL" id="JABMIG020000055">
    <property type="protein sequence ID" value="KAL3797429.1"/>
    <property type="molecule type" value="Genomic_DNA"/>
</dbReference>
<comment type="caution">
    <text evidence="2">The sequence shown here is derived from an EMBL/GenBank/DDBJ whole genome shotgun (WGS) entry which is preliminary data.</text>
</comment>
<proteinExistence type="predicted"/>